<protein>
    <submittedName>
        <fullName evidence="1">Uncharacterized protein</fullName>
    </submittedName>
</protein>
<dbReference type="EMBL" id="WAEL01000015">
    <property type="protein sequence ID" value="NID13756.1"/>
    <property type="molecule type" value="Genomic_DNA"/>
</dbReference>
<reference evidence="2" key="2">
    <citation type="submission" date="2023-07" db="EMBL/GenBank/DDBJ databases">
        <authorList>
            <person name="Jung D.-H."/>
        </authorList>
    </citation>
    <scope>NUCLEOTIDE SEQUENCE [LARGE SCALE GENOMIC DNA]</scope>
    <source>
        <strain evidence="2">JA-25</strain>
    </source>
</reference>
<comment type="caution">
    <text evidence="1">The sequence shown here is derived from an EMBL/GenBank/DDBJ whole genome shotgun (WGS) entry which is preliminary data.</text>
</comment>
<dbReference type="RefSeq" id="WP_166694268.1">
    <property type="nucleotide sequence ID" value="NZ_WAEL01000015.1"/>
</dbReference>
<accession>A0ABX0QNM3</accession>
<keyword evidence="2" id="KW-1185">Reference proteome</keyword>
<proteinExistence type="predicted"/>
<organism evidence="1 2">
    <name type="scientific">Fibrivirga algicola</name>
    <dbReference type="NCBI Taxonomy" id="2950420"/>
    <lineage>
        <taxon>Bacteria</taxon>
        <taxon>Pseudomonadati</taxon>
        <taxon>Bacteroidota</taxon>
        <taxon>Cytophagia</taxon>
        <taxon>Cytophagales</taxon>
        <taxon>Spirosomataceae</taxon>
        <taxon>Fibrivirga</taxon>
    </lineage>
</organism>
<gene>
    <name evidence="1" type="ORF">F7231_26545</name>
</gene>
<evidence type="ECO:0000313" key="2">
    <source>
        <dbReference type="Proteomes" id="UP000606008"/>
    </source>
</evidence>
<sequence length="77" mass="8672">MNERIVETPLGNVLLYRDITAGEQDQVIVRGWHPNGSVVASTIIDISSPERAQQLIQEYTPEQATKFIQFVVTPFSK</sequence>
<name>A0ABX0QNM3_9BACT</name>
<reference evidence="2" key="1">
    <citation type="submission" date="2019-09" db="EMBL/GenBank/DDBJ databases">
        <authorList>
            <person name="Jung D.-H."/>
        </authorList>
    </citation>
    <scope>NUCLEOTIDE SEQUENCE [LARGE SCALE GENOMIC DNA]</scope>
    <source>
        <strain evidence="2">JA-25</strain>
    </source>
</reference>
<evidence type="ECO:0000313" key="1">
    <source>
        <dbReference type="EMBL" id="NID13756.1"/>
    </source>
</evidence>
<dbReference type="Proteomes" id="UP000606008">
    <property type="component" value="Unassembled WGS sequence"/>
</dbReference>